<name>A0AA97F8K6_9SPHN</name>
<dbReference type="AlphaFoldDB" id="A0AA97F8K6"/>
<organism evidence="1 2">
    <name type="scientific">Alterisphingorhabdus coralli</name>
    <dbReference type="NCBI Taxonomy" id="3071408"/>
    <lineage>
        <taxon>Bacteria</taxon>
        <taxon>Pseudomonadati</taxon>
        <taxon>Pseudomonadota</taxon>
        <taxon>Alphaproteobacteria</taxon>
        <taxon>Sphingomonadales</taxon>
        <taxon>Sphingomonadaceae</taxon>
        <taxon>Alterisphingorhabdus (ex Yan et al. 2024)</taxon>
    </lineage>
</organism>
<accession>A0AA97F8K6</accession>
<dbReference type="RefSeq" id="WP_317084021.1">
    <property type="nucleotide sequence ID" value="NZ_CP136594.1"/>
</dbReference>
<sequence>MDNQFDKLRDKLREAGGKNLSCISQVKDEYGNTVERWQITRPDYFGVIFIVVIFPDGGYDLFTHNKGITFDRDIEAILGDSRESVQ</sequence>
<gene>
    <name evidence="1" type="ORF">RB602_06500</name>
</gene>
<evidence type="ECO:0000313" key="2">
    <source>
        <dbReference type="Proteomes" id="UP001302429"/>
    </source>
</evidence>
<proteinExistence type="predicted"/>
<dbReference type="KEGG" id="acoa:RB602_06500"/>
<keyword evidence="2" id="KW-1185">Reference proteome</keyword>
<dbReference type="EMBL" id="CP136594">
    <property type="protein sequence ID" value="WOE76359.1"/>
    <property type="molecule type" value="Genomic_DNA"/>
</dbReference>
<evidence type="ECO:0000313" key="1">
    <source>
        <dbReference type="EMBL" id="WOE76359.1"/>
    </source>
</evidence>
<protein>
    <submittedName>
        <fullName evidence="1">Uncharacterized protein</fullName>
    </submittedName>
</protein>
<reference evidence="1 2" key="1">
    <citation type="submission" date="2023-10" db="EMBL/GenBank/DDBJ databases">
        <title>Complete genome sequence of a Sphingomonadaceae bacterium.</title>
        <authorList>
            <person name="Yan C."/>
        </authorList>
    </citation>
    <scope>NUCLEOTIDE SEQUENCE [LARGE SCALE GENOMIC DNA]</scope>
    <source>
        <strain evidence="1 2">SCSIO 66989</strain>
    </source>
</reference>
<dbReference type="Proteomes" id="UP001302429">
    <property type="component" value="Chromosome"/>
</dbReference>